<name>A0ABQ5C6H1_9ASTR</name>
<proteinExistence type="predicted"/>
<feature type="compositionally biased region" description="Acidic residues" evidence="1">
    <location>
        <begin position="477"/>
        <end position="490"/>
    </location>
</feature>
<feature type="region of interest" description="Disordered" evidence="1">
    <location>
        <begin position="437"/>
        <end position="490"/>
    </location>
</feature>
<dbReference type="EMBL" id="BQNB010013907">
    <property type="protein sequence ID" value="GJT21657.1"/>
    <property type="molecule type" value="Genomic_DNA"/>
</dbReference>
<feature type="compositionally biased region" description="Basic and acidic residues" evidence="1">
    <location>
        <begin position="736"/>
        <end position="756"/>
    </location>
</feature>
<feature type="compositionally biased region" description="Polar residues" evidence="1">
    <location>
        <begin position="595"/>
        <end position="606"/>
    </location>
</feature>
<evidence type="ECO:0000313" key="3">
    <source>
        <dbReference type="Proteomes" id="UP001151760"/>
    </source>
</evidence>
<feature type="compositionally biased region" description="Acidic residues" evidence="1">
    <location>
        <begin position="439"/>
        <end position="469"/>
    </location>
</feature>
<reference evidence="2" key="2">
    <citation type="submission" date="2022-01" db="EMBL/GenBank/DDBJ databases">
        <authorList>
            <person name="Yamashiro T."/>
            <person name="Shiraishi A."/>
            <person name="Satake H."/>
            <person name="Nakayama K."/>
        </authorList>
    </citation>
    <scope>NUCLEOTIDE SEQUENCE</scope>
</reference>
<protein>
    <recommendedName>
        <fullName evidence="4">BTB domain-containing protein</fullName>
    </recommendedName>
</protein>
<organism evidence="2 3">
    <name type="scientific">Tanacetum coccineum</name>
    <dbReference type="NCBI Taxonomy" id="301880"/>
    <lineage>
        <taxon>Eukaryota</taxon>
        <taxon>Viridiplantae</taxon>
        <taxon>Streptophyta</taxon>
        <taxon>Embryophyta</taxon>
        <taxon>Tracheophyta</taxon>
        <taxon>Spermatophyta</taxon>
        <taxon>Magnoliopsida</taxon>
        <taxon>eudicotyledons</taxon>
        <taxon>Gunneridae</taxon>
        <taxon>Pentapetalae</taxon>
        <taxon>asterids</taxon>
        <taxon>campanulids</taxon>
        <taxon>Asterales</taxon>
        <taxon>Asteraceae</taxon>
        <taxon>Asteroideae</taxon>
        <taxon>Anthemideae</taxon>
        <taxon>Anthemidinae</taxon>
        <taxon>Tanacetum</taxon>
    </lineage>
</organism>
<feature type="region of interest" description="Disordered" evidence="1">
    <location>
        <begin position="153"/>
        <end position="189"/>
    </location>
</feature>
<feature type="compositionally biased region" description="Polar residues" evidence="1">
    <location>
        <begin position="723"/>
        <end position="735"/>
    </location>
</feature>
<evidence type="ECO:0000256" key="1">
    <source>
        <dbReference type="SAM" id="MobiDB-lite"/>
    </source>
</evidence>
<feature type="compositionally biased region" description="Basic and acidic residues" evidence="1">
    <location>
        <begin position="515"/>
        <end position="544"/>
    </location>
</feature>
<dbReference type="Proteomes" id="UP001151760">
    <property type="component" value="Unassembled WGS sequence"/>
</dbReference>
<feature type="region of interest" description="Disordered" evidence="1">
    <location>
        <begin position="510"/>
        <end position="545"/>
    </location>
</feature>
<feature type="compositionally biased region" description="Acidic residues" evidence="1">
    <location>
        <begin position="177"/>
        <end position="186"/>
    </location>
</feature>
<feature type="compositionally biased region" description="Acidic residues" evidence="1">
    <location>
        <begin position="822"/>
        <end position="835"/>
    </location>
</feature>
<accession>A0ABQ5C6H1</accession>
<feature type="compositionally biased region" description="Acidic residues" evidence="1">
    <location>
        <begin position="782"/>
        <end position="791"/>
    </location>
</feature>
<keyword evidence="3" id="KW-1185">Reference proteome</keyword>
<reference evidence="2" key="1">
    <citation type="journal article" date="2022" name="Int. J. Mol. Sci.">
        <title>Draft Genome of Tanacetum Coccineum: Genomic Comparison of Closely Related Tanacetum-Family Plants.</title>
        <authorList>
            <person name="Yamashiro T."/>
            <person name="Shiraishi A."/>
            <person name="Nakayama K."/>
            <person name="Satake H."/>
        </authorList>
    </citation>
    <scope>NUCLEOTIDE SEQUENCE</scope>
</reference>
<comment type="caution">
    <text evidence="2">The sequence shown here is derived from an EMBL/GenBank/DDBJ whole genome shotgun (WGS) entry which is preliminary data.</text>
</comment>
<evidence type="ECO:0008006" key="4">
    <source>
        <dbReference type="Google" id="ProtNLM"/>
    </source>
</evidence>
<feature type="region of interest" description="Disordered" evidence="1">
    <location>
        <begin position="723"/>
        <end position="844"/>
    </location>
</feature>
<sequence>MLQKEDTFQVVINLVKNSTCFKAFTISANVLKIFMQQFWYSIKKVQGSDSYEFLLAKKKCTINAKVFRTILDICPKLKGVDFTDVLDDDIALTFIIDLGYKGPLYKHTNMLKFVKIGEDYQEYGLPILETMLTEAIKQSESYQMFIKYSTSQIHPKKSRGEGSQGKKTTDGSQETVDVSEESEPEPEPLYSWSSVDHGLFTHRILKVTAATVGLYMKMFVLPAGLIHDLILADDEKLLYLVRGVQQQVYGNRWLVCDDSIHAAACTCIKFACFDYDLKQVNDLGVQVKTQQKVTLSADDNIISDDPDAALELAKSISQTEAEEVEAAWKVHSTHARIMTESVFESVKKKSGGKSSKSVVIQDTLSAIKSKPATSKTKLKGAPSLTLEEQEAANIMQALMERVLDESTVVSATSNEGTGIKPGVLDEEKDIIEEKVILEWGDEQDSEHSDDDNDDVEKDDKDGDADDEGDDHINDTKDADDEDVETESDEDDIYKYKIRVCKDKDEEMINVEVDDSDKGDKEVTDAAKADAEKTSEAKDDPKKVELPPSSSVLLTTLQIQINSLLEVKIQSEVQHTQSLSVLSIPVSVITKPTVPTPVQESPSTAIATTLPPPFVSTTPSVPQPTTTLIPTPTITTDAPTVTAAVPESNALNAVELRVSKLEKDVFELKTVDRSTEALAILKSQVPFIVDNYLGSKVGDVFQKELKKHTADLILKYSLQQFPESSNKQTPTINLEQGSEKSDSEILQIKREQAEKQQKPKFTIKSTDKGVTNTVKDHKRKHDDDEDDDDETLQLDQTKETLKGKAPSKGSKTGKSAPAKEPVEEPIAEVVMDDVGDDVARDDIQP</sequence>
<evidence type="ECO:0000313" key="2">
    <source>
        <dbReference type="EMBL" id="GJT21657.1"/>
    </source>
</evidence>
<feature type="region of interest" description="Disordered" evidence="1">
    <location>
        <begin position="593"/>
        <end position="624"/>
    </location>
</feature>
<feature type="compositionally biased region" description="Low complexity" evidence="1">
    <location>
        <begin position="614"/>
        <end position="624"/>
    </location>
</feature>
<gene>
    <name evidence="2" type="ORF">Tco_0891594</name>
</gene>